<sequence length="100" mass="11516">MMKRRVGSSEETVLVRAVRDWPSWLFHHLPFDYAVRVVDCFVVEGHKMLLRVALAIIYIWSKKSKRHHVDMTSKSVEERADALATEFAETASNCPVSIQT</sequence>
<evidence type="ECO:0000313" key="2">
    <source>
        <dbReference type="EMBL" id="VDK24847.1"/>
    </source>
</evidence>
<dbReference type="EMBL" id="UYRR01009346">
    <property type="protein sequence ID" value="VDK24847.1"/>
    <property type="molecule type" value="Genomic_DNA"/>
</dbReference>
<dbReference type="OrthoDB" id="10065050at2759"/>
<name>A0A0M3JC68_ANISI</name>
<dbReference type="SUPFAM" id="SSF47923">
    <property type="entry name" value="Ypt/Rab-GAP domain of gyp1p"/>
    <property type="match status" value="1"/>
</dbReference>
<dbReference type="Gene3D" id="1.10.472.80">
    <property type="entry name" value="Ypt/Rab-GAP domain of gyp1p, domain 3"/>
    <property type="match status" value="1"/>
</dbReference>
<accession>A0A0M3JC68</accession>
<dbReference type="WBParaSite" id="ASIM_0000519801-mRNA-1">
    <property type="protein sequence ID" value="ASIM_0000519801-mRNA-1"/>
    <property type="gene ID" value="ASIM_0000519801"/>
</dbReference>
<feature type="domain" description="Rab-GAP TBC" evidence="1">
    <location>
        <begin position="20"/>
        <end position="62"/>
    </location>
</feature>
<reference evidence="2 3" key="2">
    <citation type="submission" date="2018-11" db="EMBL/GenBank/DDBJ databases">
        <authorList>
            <consortium name="Pathogen Informatics"/>
        </authorList>
    </citation>
    <scope>NUCLEOTIDE SEQUENCE [LARGE SCALE GENOMIC DNA]</scope>
</reference>
<organism evidence="4">
    <name type="scientific">Anisakis simplex</name>
    <name type="common">Herring worm</name>
    <dbReference type="NCBI Taxonomy" id="6269"/>
    <lineage>
        <taxon>Eukaryota</taxon>
        <taxon>Metazoa</taxon>
        <taxon>Ecdysozoa</taxon>
        <taxon>Nematoda</taxon>
        <taxon>Chromadorea</taxon>
        <taxon>Rhabditida</taxon>
        <taxon>Spirurina</taxon>
        <taxon>Ascaridomorpha</taxon>
        <taxon>Ascaridoidea</taxon>
        <taxon>Anisakidae</taxon>
        <taxon>Anisakis</taxon>
        <taxon>Anisakis simplex complex</taxon>
    </lineage>
</organism>
<reference evidence="4" key="1">
    <citation type="submission" date="2017-02" db="UniProtKB">
        <authorList>
            <consortium name="WormBaseParasite"/>
        </authorList>
    </citation>
    <scope>IDENTIFICATION</scope>
</reference>
<dbReference type="InterPro" id="IPR035969">
    <property type="entry name" value="Rab-GAP_TBC_sf"/>
</dbReference>
<gene>
    <name evidence="2" type="ORF">ASIM_LOCUS5001</name>
</gene>
<dbReference type="Proteomes" id="UP000267096">
    <property type="component" value="Unassembled WGS sequence"/>
</dbReference>
<evidence type="ECO:0000313" key="4">
    <source>
        <dbReference type="WBParaSite" id="ASIM_0000519801-mRNA-1"/>
    </source>
</evidence>
<proteinExistence type="predicted"/>
<dbReference type="Pfam" id="PF00566">
    <property type="entry name" value="RabGAP-TBC"/>
    <property type="match status" value="1"/>
</dbReference>
<protein>
    <submittedName>
        <fullName evidence="4">Rab-GAP TBC domain-containing protein</fullName>
    </submittedName>
</protein>
<dbReference type="InterPro" id="IPR000195">
    <property type="entry name" value="Rab-GAP-TBC_dom"/>
</dbReference>
<dbReference type="AlphaFoldDB" id="A0A0M3JC68"/>
<evidence type="ECO:0000259" key="1">
    <source>
        <dbReference type="Pfam" id="PF00566"/>
    </source>
</evidence>
<evidence type="ECO:0000313" key="3">
    <source>
        <dbReference type="Proteomes" id="UP000267096"/>
    </source>
</evidence>
<keyword evidence="3" id="KW-1185">Reference proteome</keyword>